<dbReference type="PANTHER" id="PTHR11271">
    <property type="entry name" value="GUANINE DEAMINASE"/>
    <property type="match status" value="1"/>
</dbReference>
<sequence>MKVFHGTVIHSLTLGEIEILEDTLLVVADNGRIELVEPRVDRDAVPALLQTRGMMAQSQNGDEGNVHYLARTQFLVPGFVDTHNHAPQWGMRGLGQGLHILDWLDRITFPHEARFADPAHARRVYACCVAGFLQQGVTTASYYGSSHAAATDVLADVCFEQGQRALVGKCNMDRNAPDTYRDADAEESLRDTEACIAHVRSVDPEGRLLQYVLTPRFAITCTPDLLRGLGDIAARGKKPTNGATGQDHPEGMAIQTHFNEAEQEMASTRALFPEFRDEAELYAHFGLLTPRTVLAHCCYATDSELDRLTRLGCGVAHCPVSNMTVGGGFMAAPVRAFLGRGIPVGLGTDSGGGFSSSMLDAMRQAIVASNAREVQSQGQLKGLTIPEVFHLATLGGARVCGLGDKVGTLEVGKEFDAVLVNADPARPGVMTMVEDGDSLDTVFEKFVMTGDDRNIEQVFVRGRLVKS</sequence>
<comment type="cofactor">
    <cofactor evidence="1">
        <name>Zn(2+)</name>
        <dbReference type="ChEBI" id="CHEBI:29105"/>
    </cofactor>
</comment>
<gene>
    <name evidence="6" type="ORF">PG986_010638</name>
</gene>
<dbReference type="InterPro" id="IPR006680">
    <property type="entry name" value="Amidohydro-rel"/>
</dbReference>
<evidence type="ECO:0000313" key="7">
    <source>
        <dbReference type="Proteomes" id="UP001391051"/>
    </source>
</evidence>
<evidence type="ECO:0000256" key="1">
    <source>
        <dbReference type="ARBA" id="ARBA00001947"/>
    </source>
</evidence>
<comment type="caution">
    <text evidence="6">The sequence shown here is derived from an EMBL/GenBank/DDBJ whole genome shotgun (WGS) entry which is preliminary data.</text>
</comment>
<accession>A0ABR1Q2X9</accession>
<evidence type="ECO:0000259" key="5">
    <source>
        <dbReference type="Pfam" id="PF01979"/>
    </source>
</evidence>
<proteinExistence type="predicted"/>
<feature type="domain" description="Amidohydrolase-related" evidence="5">
    <location>
        <begin position="74"/>
        <end position="465"/>
    </location>
</feature>
<dbReference type="SUPFAM" id="SSF51556">
    <property type="entry name" value="Metallo-dependent hydrolases"/>
    <property type="match status" value="1"/>
</dbReference>
<dbReference type="InterPro" id="IPR032466">
    <property type="entry name" value="Metal_Hydrolase"/>
</dbReference>
<keyword evidence="2" id="KW-0479">Metal-binding</keyword>
<dbReference type="Proteomes" id="UP001391051">
    <property type="component" value="Unassembled WGS sequence"/>
</dbReference>
<dbReference type="InterPro" id="IPR051607">
    <property type="entry name" value="Metallo-dep_hydrolases"/>
</dbReference>
<organism evidence="6 7">
    <name type="scientific">Apiospora aurea</name>
    <dbReference type="NCBI Taxonomy" id="335848"/>
    <lineage>
        <taxon>Eukaryota</taxon>
        <taxon>Fungi</taxon>
        <taxon>Dikarya</taxon>
        <taxon>Ascomycota</taxon>
        <taxon>Pezizomycotina</taxon>
        <taxon>Sordariomycetes</taxon>
        <taxon>Xylariomycetidae</taxon>
        <taxon>Amphisphaeriales</taxon>
        <taxon>Apiosporaceae</taxon>
        <taxon>Apiospora</taxon>
    </lineage>
</organism>
<dbReference type="Gene3D" id="2.30.40.10">
    <property type="entry name" value="Urease, subunit C, domain 1"/>
    <property type="match status" value="1"/>
</dbReference>
<evidence type="ECO:0000256" key="2">
    <source>
        <dbReference type="ARBA" id="ARBA00022723"/>
    </source>
</evidence>
<protein>
    <recommendedName>
        <fullName evidence="5">Amidohydrolase-related domain-containing protein</fullName>
    </recommendedName>
</protein>
<keyword evidence="7" id="KW-1185">Reference proteome</keyword>
<dbReference type="SUPFAM" id="SSF51338">
    <property type="entry name" value="Composite domain of metallo-dependent hydrolases"/>
    <property type="match status" value="1"/>
</dbReference>
<evidence type="ECO:0000256" key="4">
    <source>
        <dbReference type="ARBA" id="ARBA00022833"/>
    </source>
</evidence>
<name>A0ABR1Q2X9_9PEZI</name>
<keyword evidence="4" id="KW-0862">Zinc</keyword>
<dbReference type="EMBL" id="JAQQWE010000007">
    <property type="protein sequence ID" value="KAK7946317.1"/>
    <property type="molecule type" value="Genomic_DNA"/>
</dbReference>
<dbReference type="Gene3D" id="3.20.20.140">
    <property type="entry name" value="Metal-dependent hydrolases"/>
    <property type="match status" value="1"/>
</dbReference>
<evidence type="ECO:0000313" key="6">
    <source>
        <dbReference type="EMBL" id="KAK7946317.1"/>
    </source>
</evidence>
<dbReference type="Pfam" id="PF01979">
    <property type="entry name" value="Amidohydro_1"/>
    <property type="match status" value="1"/>
</dbReference>
<keyword evidence="3" id="KW-0378">Hydrolase</keyword>
<dbReference type="PANTHER" id="PTHR11271:SF49">
    <property type="entry name" value="GUANINE DEAMINASE"/>
    <property type="match status" value="1"/>
</dbReference>
<evidence type="ECO:0000256" key="3">
    <source>
        <dbReference type="ARBA" id="ARBA00022801"/>
    </source>
</evidence>
<dbReference type="RefSeq" id="XP_066696351.1">
    <property type="nucleotide sequence ID" value="XM_066846860.1"/>
</dbReference>
<dbReference type="GeneID" id="92079922"/>
<reference evidence="6 7" key="1">
    <citation type="submission" date="2023-01" db="EMBL/GenBank/DDBJ databases">
        <title>Analysis of 21 Apiospora genomes using comparative genomics revels a genus with tremendous synthesis potential of carbohydrate active enzymes and secondary metabolites.</title>
        <authorList>
            <person name="Sorensen T."/>
        </authorList>
    </citation>
    <scope>NUCLEOTIDE SEQUENCE [LARGE SCALE GENOMIC DNA]</scope>
    <source>
        <strain evidence="6 7">CBS 24483</strain>
    </source>
</reference>
<dbReference type="InterPro" id="IPR011059">
    <property type="entry name" value="Metal-dep_hydrolase_composite"/>
</dbReference>